<feature type="transmembrane region" description="Helical" evidence="1">
    <location>
        <begin position="6"/>
        <end position="26"/>
    </location>
</feature>
<dbReference type="AlphaFoldDB" id="A0AA37IF78"/>
<evidence type="ECO:0000256" key="1">
    <source>
        <dbReference type="SAM" id="Phobius"/>
    </source>
</evidence>
<name>A0AA37IF78_9BURK</name>
<evidence type="ECO:0000313" key="2">
    <source>
        <dbReference type="EMBL" id="GJH28144.1"/>
    </source>
</evidence>
<accession>A0AA37IF78</accession>
<keyword evidence="1" id="KW-0472">Membrane</keyword>
<reference evidence="2" key="1">
    <citation type="submission" date="2022-09" db="EMBL/GenBank/DDBJ databases">
        <title>Isolation and characterization of 3-chlorobenzoate degrading bacteria from soils in Shizuoka.</title>
        <authorList>
            <person name="Ifat A."/>
            <person name="Ogawa N."/>
            <person name="Kimbara K."/>
            <person name="Moriuchi R."/>
            <person name="Dohra H."/>
            <person name="Shintani M."/>
        </authorList>
    </citation>
    <scope>NUCLEOTIDE SEQUENCE</scope>
    <source>
        <strain evidence="2">19CS4-2</strain>
    </source>
</reference>
<dbReference type="EMBL" id="BPUS01000014">
    <property type="protein sequence ID" value="GJH28144.1"/>
    <property type="molecule type" value="Genomic_DNA"/>
</dbReference>
<sequence>MTAFETACAVVGFGGVYGAAFVAIVLRSRGEL</sequence>
<proteinExistence type="predicted"/>
<protein>
    <submittedName>
        <fullName evidence="2">Uncharacterized protein</fullName>
    </submittedName>
</protein>
<keyword evidence="1" id="KW-1133">Transmembrane helix</keyword>
<evidence type="ECO:0000313" key="3">
    <source>
        <dbReference type="Proteomes" id="UP001055111"/>
    </source>
</evidence>
<keyword evidence="1" id="KW-0812">Transmembrane</keyword>
<gene>
    <name evidence="2" type="ORF">CBA19CS42_26530</name>
</gene>
<dbReference type="Proteomes" id="UP001055111">
    <property type="component" value="Unassembled WGS sequence"/>
</dbReference>
<comment type="caution">
    <text evidence="2">The sequence shown here is derived from an EMBL/GenBank/DDBJ whole genome shotgun (WGS) entry which is preliminary data.</text>
</comment>
<organism evidence="2 3">
    <name type="scientific">Caballeronia novacaledonica</name>
    <dbReference type="NCBI Taxonomy" id="1544861"/>
    <lineage>
        <taxon>Bacteria</taxon>
        <taxon>Pseudomonadati</taxon>
        <taxon>Pseudomonadota</taxon>
        <taxon>Betaproteobacteria</taxon>
        <taxon>Burkholderiales</taxon>
        <taxon>Burkholderiaceae</taxon>
        <taxon>Caballeronia</taxon>
    </lineage>
</organism>